<keyword evidence="5" id="KW-0285">Flavoprotein</keyword>
<dbReference type="RefSeq" id="XP_001744613.1">
    <property type="nucleotide sequence ID" value="XM_001744561.1"/>
</dbReference>
<dbReference type="Proteomes" id="UP000001357">
    <property type="component" value="Unassembled WGS sequence"/>
</dbReference>
<dbReference type="AlphaFoldDB" id="A9UVD5"/>
<keyword evidence="8" id="KW-0560">Oxidoreductase</keyword>
<evidence type="ECO:0000256" key="4">
    <source>
        <dbReference type="ARBA" id="ARBA00012881"/>
    </source>
</evidence>
<evidence type="ECO:0000256" key="6">
    <source>
        <dbReference type="ARBA" id="ARBA00022827"/>
    </source>
</evidence>
<evidence type="ECO:0000256" key="10">
    <source>
        <dbReference type="ARBA" id="ARBA00049248"/>
    </source>
</evidence>
<evidence type="ECO:0000313" key="11">
    <source>
        <dbReference type="EMBL" id="EDQ90562.1"/>
    </source>
</evidence>
<protein>
    <recommendedName>
        <fullName evidence="4">L-ornithine N(5)-monooxygenase [NAD(P)H]</fullName>
        <ecNumber evidence="4">1.14.13.196</ecNumber>
    </recommendedName>
</protein>
<dbReference type="eggNOG" id="ENOG502QPIW">
    <property type="taxonomic scope" value="Eukaryota"/>
</dbReference>
<accession>A9UVD5</accession>
<keyword evidence="12" id="KW-1185">Reference proteome</keyword>
<evidence type="ECO:0000313" key="12">
    <source>
        <dbReference type="Proteomes" id="UP000001357"/>
    </source>
</evidence>
<dbReference type="SUPFAM" id="SSF51905">
    <property type="entry name" value="FAD/NAD(P)-binding domain"/>
    <property type="match status" value="1"/>
</dbReference>
<dbReference type="PANTHER" id="PTHR38663">
    <property type="match status" value="1"/>
</dbReference>
<comment type="catalytic activity">
    <reaction evidence="10">
        <text>L-ornithine + NADH + O2 = N(5)-hydroxy-L-ornithine + NAD(+) + H2O</text>
        <dbReference type="Rhea" id="RHEA:41512"/>
        <dbReference type="ChEBI" id="CHEBI:15377"/>
        <dbReference type="ChEBI" id="CHEBI:15379"/>
        <dbReference type="ChEBI" id="CHEBI:46911"/>
        <dbReference type="ChEBI" id="CHEBI:57540"/>
        <dbReference type="ChEBI" id="CHEBI:57945"/>
        <dbReference type="ChEBI" id="CHEBI:78275"/>
        <dbReference type="EC" id="1.14.13.196"/>
    </reaction>
</comment>
<evidence type="ECO:0000256" key="2">
    <source>
        <dbReference type="ARBA" id="ARBA00004924"/>
    </source>
</evidence>
<gene>
    <name evidence="11" type="ORF">MONBRDRAFT_36465</name>
</gene>
<dbReference type="EC" id="1.14.13.196" evidence="4"/>
<dbReference type="EMBL" id="CH991547">
    <property type="protein sequence ID" value="EDQ90562.1"/>
    <property type="molecule type" value="Genomic_DNA"/>
</dbReference>
<comment type="cofactor">
    <cofactor evidence="1">
        <name>FAD</name>
        <dbReference type="ChEBI" id="CHEBI:57692"/>
    </cofactor>
</comment>
<proteinExistence type="inferred from homology"/>
<dbReference type="InterPro" id="IPR036188">
    <property type="entry name" value="FAD/NAD-bd_sf"/>
</dbReference>
<dbReference type="InParanoid" id="A9UVD5"/>
<evidence type="ECO:0000256" key="3">
    <source>
        <dbReference type="ARBA" id="ARBA00007588"/>
    </source>
</evidence>
<dbReference type="Gene3D" id="3.50.50.60">
    <property type="entry name" value="FAD/NAD(P)-binding domain"/>
    <property type="match status" value="1"/>
</dbReference>
<evidence type="ECO:0000256" key="8">
    <source>
        <dbReference type="ARBA" id="ARBA00023002"/>
    </source>
</evidence>
<evidence type="ECO:0000256" key="1">
    <source>
        <dbReference type="ARBA" id="ARBA00001974"/>
    </source>
</evidence>
<comment type="catalytic activity">
    <reaction evidence="9">
        <text>L-ornithine + NADPH + O2 = N(5)-hydroxy-L-ornithine + NADP(+) + H2O</text>
        <dbReference type="Rhea" id="RHEA:41508"/>
        <dbReference type="ChEBI" id="CHEBI:15377"/>
        <dbReference type="ChEBI" id="CHEBI:15379"/>
        <dbReference type="ChEBI" id="CHEBI:46911"/>
        <dbReference type="ChEBI" id="CHEBI:57783"/>
        <dbReference type="ChEBI" id="CHEBI:58349"/>
        <dbReference type="ChEBI" id="CHEBI:78275"/>
        <dbReference type="EC" id="1.14.13.196"/>
    </reaction>
</comment>
<dbReference type="GO" id="GO:0016491">
    <property type="term" value="F:oxidoreductase activity"/>
    <property type="evidence" value="ECO:0007669"/>
    <property type="project" value="UniProtKB-KW"/>
</dbReference>
<dbReference type="GeneID" id="5889847"/>
<sequence length="526" mass="57443">MAQLAEEVEVRAQVGPAGGGQDGGLGVALGEQAAVSAIAGNVSLESTHTSEQECSEPEHVAVPLCIVGAGQHSLCLVAKILETVQEAAEIIDPHGCWIERWRRQFAALRIPQLRSASNAHADPVDQHRYARFGTLDEPARLAITRPLNLVGFTHLSMRLFVEDHHIRHEFSLISLDRTQIYNGPFEVPSTPVFERFSRTIIQRYHLEDAVTEGLVTKLEPAPPTDDGSPRCRVTTADGRTVDAEHVVLALGSLDVKNIPPWAQDFYGRAPPSQLIHASDIMTAANWDVPTDAHVVIVGAGLTGGHLVARALSEGAARVTFIARREVNIKQFDLDLEWMSNRRNKHLAGFWSLDDEQRIRMLRRVKGGGSISPEVWARIQAFVNEGTCQVLEETDIACLELETGRPTLYFADGEELEADLIILATGTVVHAERHPLLSQLQTHWPIELCPTSGLPKLTARLQWRADVPVYVMGESAALQLGPGAVNLMGGRAGAARLADHLRTHLLAAMQAQDSSFQDGSSNKAEMS</sequence>
<evidence type="ECO:0000256" key="9">
    <source>
        <dbReference type="ARBA" id="ARBA00047598"/>
    </source>
</evidence>
<comment type="pathway">
    <text evidence="2">Siderophore biosynthesis.</text>
</comment>
<keyword evidence="6" id="KW-0274">FAD</keyword>
<dbReference type="PANTHER" id="PTHR38663:SF1">
    <property type="entry name" value="L-ORNITHINE N(5)-MONOOXYGENASE"/>
    <property type="match status" value="1"/>
</dbReference>
<evidence type="ECO:0000256" key="7">
    <source>
        <dbReference type="ARBA" id="ARBA00022857"/>
    </source>
</evidence>
<dbReference type="OMA" id="KHGRKMN"/>
<dbReference type="KEGG" id="mbr:MONBRDRAFT_36465"/>
<organism evidence="11 12">
    <name type="scientific">Monosiga brevicollis</name>
    <name type="common">Choanoflagellate</name>
    <dbReference type="NCBI Taxonomy" id="81824"/>
    <lineage>
        <taxon>Eukaryota</taxon>
        <taxon>Choanoflagellata</taxon>
        <taxon>Craspedida</taxon>
        <taxon>Salpingoecidae</taxon>
        <taxon>Monosiga</taxon>
    </lineage>
</organism>
<reference evidence="11 12" key="1">
    <citation type="journal article" date="2008" name="Nature">
        <title>The genome of the choanoflagellate Monosiga brevicollis and the origin of metazoans.</title>
        <authorList>
            <consortium name="JGI Sequencing"/>
            <person name="King N."/>
            <person name="Westbrook M.J."/>
            <person name="Young S.L."/>
            <person name="Kuo A."/>
            <person name="Abedin M."/>
            <person name="Chapman J."/>
            <person name="Fairclough S."/>
            <person name="Hellsten U."/>
            <person name="Isogai Y."/>
            <person name="Letunic I."/>
            <person name="Marr M."/>
            <person name="Pincus D."/>
            <person name="Putnam N."/>
            <person name="Rokas A."/>
            <person name="Wright K.J."/>
            <person name="Zuzow R."/>
            <person name="Dirks W."/>
            <person name="Good M."/>
            <person name="Goodstein D."/>
            <person name="Lemons D."/>
            <person name="Li W."/>
            <person name="Lyons J.B."/>
            <person name="Morris A."/>
            <person name="Nichols S."/>
            <person name="Richter D.J."/>
            <person name="Salamov A."/>
            <person name="Bork P."/>
            <person name="Lim W.A."/>
            <person name="Manning G."/>
            <person name="Miller W.T."/>
            <person name="McGinnis W."/>
            <person name="Shapiro H."/>
            <person name="Tjian R."/>
            <person name="Grigoriev I.V."/>
            <person name="Rokhsar D."/>
        </authorList>
    </citation>
    <scope>NUCLEOTIDE SEQUENCE [LARGE SCALE GENOMIC DNA]</scope>
    <source>
        <strain evidence="12">MX1 / ATCC 50154</strain>
    </source>
</reference>
<name>A9UVD5_MONBE</name>
<comment type="similarity">
    <text evidence="3">Belongs to the lysine N(6)-hydroxylase/L-ornithine N(5)-oxygenase family.</text>
</comment>
<dbReference type="Pfam" id="PF13434">
    <property type="entry name" value="Lys_Orn_oxgnase"/>
    <property type="match status" value="1"/>
</dbReference>
<evidence type="ECO:0000256" key="5">
    <source>
        <dbReference type="ARBA" id="ARBA00022630"/>
    </source>
</evidence>
<keyword evidence="7" id="KW-0521">NADP</keyword>
<dbReference type="InterPro" id="IPR025700">
    <property type="entry name" value="Lys/Orn_oxygenase"/>
</dbReference>